<organism evidence="2 3">
    <name type="scientific">Phytophthora oleae</name>
    <dbReference type="NCBI Taxonomy" id="2107226"/>
    <lineage>
        <taxon>Eukaryota</taxon>
        <taxon>Sar</taxon>
        <taxon>Stramenopiles</taxon>
        <taxon>Oomycota</taxon>
        <taxon>Peronosporomycetes</taxon>
        <taxon>Peronosporales</taxon>
        <taxon>Peronosporaceae</taxon>
        <taxon>Phytophthora</taxon>
    </lineage>
</organism>
<evidence type="ECO:0008006" key="4">
    <source>
        <dbReference type="Google" id="ProtNLM"/>
    </source>
</evidence>
<sequence>MILGIAAGMCWMDALNLHSGKTRGFDNFLCAYSAGSNRSRQNLFILFNGVLIGLMRKLSQLNPHSNYKSLSGEAAAELTSYKLLQAATAFILAALIVLLIGSPSALQLSRAQQANVKWCEEIAPTSTLFQSGVVVLQVCAIFNTVLITAAWLLVALRCSMTISSSITHRSRIVELHEALELHEKRICELQGTRLENSSAEDLKSLIQLHQRAIELTEAALVSRLQALHRTTVAG</sequence>
<accession>A0ABD3G7X0</accession>
<dbReference type="Proteomes" id="UP001632037">
    <property type="component" value="Unassembled WGS sequence"/>
</dbReference>
<gene>
    <name evidence="2" type="ORF">V7S43_000242</name>
</gene>
<keyword evidence="1" id="KW-0472">Membrane</keyword>
<dbReference type="EMBL" id="JBIMZQ010000001">
    <property type="protein sequence ID" value="KAL3674287.1"/>
    <property type="molecule type" value="Genomic_DNA"/>
</dbReference>
<keyword evidence="1" id="KW-0812">Transmembrane</keyword>
<reference evidence="2 3" key="1">
    <citation type="submission" date="2024-09" db="EMBL/GenBank/DDBJ databases">
        <title>Genome sequencing and assembly of Phytophthora oleae, isolate VK10A, causative agent of rot of olive drupes.</title>
        <authorList>
            <person name="Conti Taguali S."/>
            <person name="Riolo M."/>
            <person name="La Spada F."/>
            <person name="Cacciola S.O."/>
            <person name="Dionisio G."/>
        </authorList>
    </citation>
    <scope>NUCLEOTIDE SEQUENCE [LARGE SCALE GENOMIC DNA]</scope>
    <source>
        <strain evidence="2 3">VK10A</strain>
    </source>
</reference>
<feature type="transmembrane region" description="Helical" evidence="1">
    <location>
        <begin position="80"/>
        <end position="100"/>
    </location>
</feature>
<evidence type="ECO:0000313" key="2">
    <source>
        <dbReference type="EMBL" id="KAL3674287.1"/>
    </source>
</evidence>
<evidence type="ECO:0000256" key="1">
    <source>
        <dbReference type="SAM" id="Phobius"/>
    </source>
</evidence>
<evidence type="ECO:0000313" key="3">
    <source>
        <dbReference type="Proteomes" id="UP001632037"/>
    </source>
</evidence>
<keyword evidence="1" id="KW-1133">Transmembrane helix</keyword>
<protein>
    <recommendedName>
        <fullName evidence="4">Transmembrane protein</fullName>
    </recommendedName>
</protein>
<dbReference type="AlphaFoldDB" id="A0ABD3G7X0"/>
<keyword evidence="3" id="KW-1185">Reference proteome</keyword>
<comment type="caution">
    <text evidence="2">The sequence shown here is derived from an EMBL/GenBank/DDBJ whole genome shotgun (WGS) entry which is preliminary data.</text>
</comment>
<proteinExistence type="predicted"/>
<name>A0ABD3G7X0_9STRA</name>
<feature type="transmembrane region" description="Helical" evidence="1">
    <location>
        <begin position="134"/>
        <end position="156"/>
    </location>
</feature>